<dbReference type="Gene3D" id="3.40.50.300">
    <property type="entry name" value="P-loop containing nucleotide triphosphate hydrolases"/>
    <property type="match status" value="1"/>
</dbReference>
<dbReference type="Pfam" id="PF25812">
    <property type="entry name" value="RAD24_helical"/>
    <property type="match status" value="1"/>
</dbReference>
<organism evidence="10 11">
    <name type="scientific">Malassezia yamatoensis</name>
    <dbReference type="NCBI Taxonomy" id="253288"/>
    <lineage>
        <taxon>Eukaryota</taxon>
        <taxon>Fungi</taxon>
        <taxon>Dikarya</taxon>
        <taxon>Basidiomycota</taxon>
        <taxon>Ustilaginomycotina</taxon>
        <taxon>Malasseziomycetes</taxon>
        <taxon>Malasseziales</taxon>
        <taxon>Malasseziaceae</taxon>
        <taxon>Malassezia</taxon>
    </lineage>
</organism>
<evidence type="ECO:0000256" key="4">
    <source>
        <dbReference type="ARBA" id="ARBA00022763"/>
    </source>
</evidence>
<evidence type="ECO:0000256" key="1">
    <source>
        <dbReference type="ARBA" id="ARBA00004123"/>
    </source>
</evidence>
<evidence type="ECO:0000256" key="7">
    <source>
        <dbReference type="ARBA" id="ARBA00023306"/>
    </source>
</evidence>
<protein>
    <submittedName>
        <fullName evidence="10">RFC checkpoint protein Rad17</fullName>
    </submittedName>
</protein>
<keyword evidence="5" id="KW-0067">ATP-binding</keyword>
<dbReference type="EMBL" id="CP119949">
    <property type="protein sequence ID" value="WFD01156.1"/>
    <property type="molecule type" value="Genomic_DNA"/>
</dbReference>
<evidence type="ECO:0000256" key="6">
    <source>
        <dbReference type="ARBA" id="ARBA00023242"/>
    </source>
</evidence>
<dbReference type="Proteomes" id="UP001219567">
    <property type="component" value="Chromosome 7"/>
</dbReference>
<comment type="similarity">
    <text evidence="2">Belongs to the rad17/RAD24 family.</text>
</comment>
<accession>A0AAJ6CJE4</accession>
<dbReference type="InterPro" id="IPR027417">
    <property type="entry name" value="P-loop_NTPase"/>
</dbReference>
<dbReference type="SUPFAM" id="SSF52540">
    <property type="entry name" value="P-loop containing nucleoside triphosphate hydrolases"/>
    <property type="match status" value="1"/>
</dbReference>
<evidence type="ECO:0000256" key="8">
    <source>
        <dbReference type="SAM" id="MobiDB-lite"/>
    </source>
</evidence>
<dbReference type="GO" id="GO:0003682">
    <property type="term" value="F:chromatin binding"/>
    <property type="evidence" value="ECO:0007669"/>
    <property type="project" value="TreeGrafter"/>
</dbReference>
<evidence type="ECO:0000313" key="10">
    <source>
        <dbReference type="EMBL" id="WFD01156.1"/>
    </source>
</evidence>
<feature type="region of interest" description="Disordered" evidence="8">
    <location>
        <begin position="1"/>
        <end position="30"/>
    </location>
</feature>
<dbReference type="GO" id="GO:0003689">
    <property type="term" value="F:DNA clamp loader activity"/>
    <property type="evidence" value="ECO:0007669"/>
    <property type="project" value="TreeGrafter"/>
</dbReference>
<sequence>MREGRVGGGHGQARLKFTRTAPQRDSKQGQKSLENIFTENEKLIDQLPVHKKKVADVRPPGVGKSATVHALADEHQLDYDVLEWDNKEAYVGAGEWQSAIDRFSAFLFQAQRYPKLPLQPRSAQRSHNDVRRNRRKVILLEDLPNVMHEATRYQFQDILEHAMNQASNVPIVMIVSDTVSRTYDDDDVGYVTSSSNWKSRQETRYDVHTILSKQVRMHAAYAEIRFNPLTARMIQQQLKQRADAMGVSRAELQSISENSMGDWRGAETSLEWLRVGSARLGSKRKAIPEADNVSVEMRTTAMDLFHAVGRVLYNKRAEDPQQRAQNLRENGTKHGYAWHISPSTSLVDVEELWRDLPVDAGTFEMYLYQNAPFFTNDTDEVMRIADTFSSADAISSLNTDSKSHASSEMYTFHIATRGTLLALPSPVPRRGQTMQKPEYFEVVRRARVFMDDLMEIRNGLSQSREKQELVRRSADLPLNTLNTEYLPYLTRIEPIWHDYLPGFGEEALPLQRLTSLAEGVSRQSPEVPRAPSRWPWPISPLGDPLHMEGLDESESEMESLSDDIMDDSEIGQ</sequence>
<name>A0AAJ6CJE4_9BASI</name>
<dbReference type="AlphaFoldDB" id="A0AAJ6CJE4"/>
<keyword evidence="7" id="KW-0131">Cell cycle</keyword>
<evidence type="ECO:0000256" key="3">
    <source>
        <dbReference type="ARBA" id="ARBA00022741"/>
    </source>
</evidence>
<comment type="subcellular location">
    <subcellularLocation>
        <location evidence="1">Nucleus</location>
    </subcellularLocation>
</comment>
<keyword evidence="11" id="KW-1185">Reference proteome</keyword>
<dbReference type="PANTHER" id="PTHR12172:SF0">
    <property type="entry name" value="CELL CYCLE CHECKPOINT PROTEIN RAD17"/>
    <property type="match status" value="1"/>
</dbReference>
<reference evidence="10 11" key="1">
    <citation type="submission" date="2023-03" db="EMBL/GenBank/DDBJ databases">
        <title>Mating type loci evolution in Malassezia.</title>
        <authorList>
            <person name="Coelho M.A."/>
        </authorList>
    </citation>
    <scope>NUCLEOTIDE SEQUENCE [LARGE SCALE GENOMIC DNA]</scope>
    <source>
        <strain evidence="10 11">CBS 9725</strain>
    </source>
</reference>
<dbReference type="PANTHER" id="PTHR12172">
    <property type="entry name" value="CELL CYCLE CHECKPOINT PROTEIN RAD17"/>
    <property type="match status" value="1"/>
</dbReference>
<evidence type="ECO:0000256" key="5">
    <source>
        <dbReference type="ARBA" id="ARBA00022840"/>
    </source>
</evidence>
<keyword evidence="4" id="KW-0227">DNA damage</keyword>
<dbReference type="GO" id="GO:0006281">
    <property type="term" value="P:DNA repair"/>
    <property type="evidence" value="ECO:0007669"/>
    <property type="project" value="InterPro"/>
</dbReference>
<proteinExistence type="inferred from homology"/>
<keyword evidence="6" id="KW-0539">Nucleus</keyword>
<feature type="compositionally biased region" description="Gly residues" evidence="8">
    <location>
        <begin position="1"/>
        <end position="11"/>
    </location>
</feature>
<keyword evidence="3" id="KW-0547">Nucleotide-binding</keyword>
<feature type="domain" description="Checkpoint protein RAD24-like helical bundle" evidence="9">
    <location>
        <begin position="301"/>
        <end position="402"/>
    </location>
</feature>
<evidence type="ECO:0000313" key="11">
    <source>
        <dbReference type="Proteomes" id="UP001219567"/>
    </source>
</evidence>
<evidence type="ECO:0000256" key="2">
    <source>
        <dbReference type="ARBA" id="ARBA00006168"/>
    </source>
</evidence>
<dbReference type="GO" id="GO:0033314">
    <property type="term" value="P:mitotic DNA replication checkpoint signaling"/>
    <property type="evidence" value="ECO:0007669"/>
    <property type="project" value="TreeGrafter"/>
</dbReference>
<dbReference type="InterPro" id="IPR004582">
    <property type="entry name" value="Checkpoint_prot_Rad17_Rad24"/>
</dbReference>
<feature type="region of interest" description="Disordered" evidence="8">
    <location>
        <begin position="521"/>
        <end position="572"/>
    </location>
</feature>
<dbReference type="GO" id="GO:0005634">
    <property type="term" value="C:nucleus"/>
    <property type="evidence" value="ECO:0007669"/>
    <property type="project" value="UniProtKB-SubCell"/>
</dbReference>
<dbReference type="InterPro" id="IPR057927">
    <property type="entry name" value="RAD24-like_helical"/>
</dbReference>
<dbReference type="GO" id="GO:0005524">
    <property type="term" value="F:ATP binding"/>
    <property type="evidence" value="ECO:0007669"/>
    <property type="project" value="UniProtKB-KW"/>
</dbReference>
<evidence type="ECO:0000259" key="9">
    <source>
        <dbReference type="Pfam" id="PF25812"/>
    </source>
</evidence>
<dbReference type="Pfam" id="PF03215">
    <property type="entry name" value="Rad17"/>
    <property type="match status" value="1"/>
</dbReference>
<dbReference type="GO" id="GO:0000077">
    <property type="term" value="P:DNA damage checkpoint signaling"/>
    <property type="evidence" value="ECO:0007669"/>
    <property type="project" value="TreeGrafter"/>
</dbReference>
<feature type="compositionally biased region" description="Acidic residues" evidence="8">
    <location>
        <begin position="550"/>
        <end position="572"/>
    </location>
</feature>
<gene>
    <name evidence="10" type="primary">rad17</name>
    <name evidence="10" type="ORF">MYAM1_003917</name>
</gene>